<protein>
    <recommendedName>
        <fullName evidence="3">Nucleotidyl transferase AbiEii/AbiGii toxin family protein</fullName>
    </recommendedName>
</protein>
<reference evidence="1 2" key="1">
    <citation type="journal article" date="2016" name="Environ. Microbiol.">
        <title>Genomic resolution of a cold subsurface aquifer community provides metabolic insights for novel microbes adapted to high CO concentrations.</title>
        <authorList>
            <person name="Probst A.J."/>
            <person name="Castelle C.J."/>
            <person name="Singh A."/>
            <person name="Brown C.T."/>
            <person name="Anantharaman K."/>
            <person name="Sharon I."/>
            <person name="Hug L.A."/>
            <person name="Burstein D."/>
            <person name="Emerson J.B."/>
            <person name="Thomas B.C."/>
            <person name="Banfield J.F."/>
        </authorList>
    </citation>
    <scope>NUCLEOTIDE SEQUENCE [LARGE SCALE GENOMIC DNA]</scope>
    <source>
        <strain evidence="1">CG1_02_37_44</strain>
    </source>
</reference>
<dbReference type="AlphaFoldDB" id="A0A1J4T8J1"/>
<dbReference type="EMBL" id="MNUU01000075">
    <property type="protein sequence ID" value="OIO06551.1"/>
    <property type="molecule type" value="Genomic_DNA"/>
</dbReference>
<dbReference type="STRING" id="1805146.AUJ27_03965"/>
<evidence type="ECO:0008006" key="3">
    <source>
        <dbReference type="Google" id="ProtNLM"/>
    </source>
</evidence>
<sequence length="231" mass="27132">MLNQYLIEKMARDQKIAPLNIIREYLEIETLSQLSKTGLSADVIFYGGTALRLAYGSFRYSEDLDFLLVRKRKSNINDLEKAMMAVALENQGVSVEEVIEKRQTIFGLLHIKNPILKHAIRIKIEISKKKNGIKSENVLLFSPASNKEVIFPVATMASLHWLKAKAMRAREMPRDWFDYWYLCQKLRMEKEKKIKFPFAKQEFSRELKRWLPQDKWKIITNVIKFYANGKN</sequence>
<evidence type="ECO:0000313" key="1">
    <source>
        <dbReference type="EMBL" id="OIO06551.1"/>
    </source>
</evidence>
<dbReference type="Proteomes" id="UP000183192">
    <property type="component" value="Unassembled WGS sequence"/>
</dbReference>
<dbReference type="Gene3D" id="3.10.450.620">
    <property type="entry name" value="JHP933, nucleotidyltransferase-like core domain"/>
    <property type="match status" value="1"/>
</dbReference>
<dbReference type="InterPro" id="IPR014942">
    <property type="entry name" value="AbiEii"/>
</dbReference>
<name>A0A1J4T8J1_9BACT</name>
<evidence type="ECO:0000313" key="2">
    <source>
        <dbReference type="Proteomes" id="UP000183192"/>
    </source>
</evidence>
<dbReference type="Pfam" id="PF08843">
    <property type="entry name" value="AbiEii"/>
    <property type="match status" value="1"/>
</dbReference>
<accession>A0A1J4T8J1</accession>
<gene>
    <name evidence="1" type="ORF">AUJ27_03965</name>
</gene>
<comment type="caution">
    <text evidence="1">The sequence shown here is derived from an EMBL/GenBank/DDBJ whole genome shotgun (WGS) entry which is preliminary data.</text>
</comment>
<organism evidence="1 2">
    <name type="scientific">Candidatus Falkowbacteria bacterium CG1_02_37_44</name>
    <dbReference type="NCBI Taxonomy" id="1805146"/>
    <lineage>
        <taxon>Bacteria</taxon>
        <taxon>Candidatus Falkowiibacteriota</taxon>
    </lineage>
</organism>
<proteinExistence type="predicted"/>